<keyword evidence="3" id="KW-0378">Hydrolase</keyword>
<evidence type="ECO:0000256" key="2">
    <source>
        <dbReference type="ARBA" id="ARBA00011984"/>
    </source>
</evidence>
<dbReference type="Gene3D" id="3.40.50.300">
    <property type="entry name" value="P-loop containing nucleotide triphosphate hydrolases"/>
    <property type="match status" value="1"/>
</dbReference>
<protein>
    <recommendedName>
        <fullName evidence="2">small monomeric GTPase</fullName>
        <ecNumber evidence="2">3.6.5.2</ecNumber>
    </recommendedName>
</protein>
<dbReference type="Proteomes" id="UP001159427">
    <property type="component" value="Unassembled WGS sequence"/>
</dbReference>
<dbReference type="SMART" id="SM00175">
    <property type="entry name" value="RAB"/>
    <property type="match status" value="1"/>
</dbReference>
<dbReference type="PROSITE" id="PS51421">
    <property type="entry name" value="RAS"/>
    <property type="match status" value="1"/>
</dbReference>
<dbReference type="EMBL" id="CALNXI010000554">
    <property type="protein sequence ID" value="CAH3029141.1"/>
    <property type="molecule type" value="Genomic_DNA"/>
</dbReference>
<sequence length="249" mass="28645">MDKKSHCTSLIPLENAVYLYYIMRRKRASTNHHQGHQTNIINVHAVVLGLDGVGKSALTVRFLTRRFIWEYDKNLEMTYRHHMTLDGQYVALDIMDTAGENTEEKLVKLASFGELFFILYSITDRVSFMEARRLGRYFKKVKNNNSTLILVATKTDQERHRKIRENEGLGLAKELGSVFCEISISEGFTETNSLFFDSLRLCLNKRGVDLDNKVEQENGDKDKSGPLSRMKEGFKGMYTRRKSCTVLAV</sequence>
<evidence type="ECO:0000313" key="5">
    <source>
        <dbReference type="EMBL" id="CAH3029141.1"/>
    </source>
</evidence>
<gene>
    <name evidence="5" type="ORF">PEVE_00035611</name>
</gene>
<dbReference type="PROSITE" id="PS51419">
    <property type="entry name" value="RAB"/>
    <property type="match status" value="1"/>
</dbReference>
<comment type="catalytic activity">
    <reaction evidence="4">
        <text>GTP + H2O = GDP + phosphate + H(+)</text>
        <dbReference type="Rhea" id="RHEA:19669"/>
        <dbReference type="ChEBI" id="CHEBI:15377"/>
        <dbReference type="ChEBI" id="CHEBI:15378"/>
        <dbReference type="ChEBI" id="CHEBI:37565"/>
        <dbReference type="ChEBI" id="CHEBI:43474"/>
        <dbReference type="ChEBI" id="CHEBI:58189"/>
        <dbReference type="EC" id="3.6.5.2"/>
    </reaction>
</comment>
<evidence type="ECO:0000313" key="6">
    <source>
        <dbReference type="Proteomes" id="UP001159427"/>
    </source>
</evidence>
<proteinExistence type="inferred from homology"/>
<dbReference type="PANTHER" id="PTHR45704">
    <property type="entry name" value="RAS-LIKE FAMILY MEMBER 11"/>
    <property type="match status" value="1"/>
</dbReference>
<name>A0ABN8MHH2_9CNID</name>
<comment type="similarity">
    <text evidence="1">Belongs to the small GTPase superfamily. Ras family.</text>
</comment>
<dbReference type="NCBIfam" id="TIGR00231">
    <property type="entry name" value="small_GTP"/>
    <property type="match status" value="1"/>
</dbReference>
<dbReference type="EC" id="3.6.5.2" evidence="2"/>
<dbReference type="Pfam" id="PF00071">
    <property type="entry name" value="Ras"/>
    <property type="match status" value="1"/>
</dbReference>
<dbReference type="PRINTS" id="PR00449">
    <property type="entry name" value="RASTRNSFRMNG"/>
</dbReference>
<evidence type="ECO:0000256" key="1">
    <source>
        <dbReference type="ARBA" id="ARBA00008344"/>
    </source>
</evidence>
<dbReference type="InterPro" id="IPR005225">
    <property type="entry name" value="Small_GTP-bd"/>
</dbReference>
<comment type="caution">
    <text evidence="5">The sequence shown here is derived from an EMBL/GenBank/DDBJ whole genome shotgun (WGS) entry which is preliminary data.</text>
</comment>
<dbReference type="SUPFAM" id="SSF52540">
    <property type="entry name" value="P-loop containing nucleoside triphosphate hydrolases"/>
    <property type="match status" value="1"/>
</dbReference>
<dbReference type="SMART" id="SM00173">
    <property type="entry name" value="RAS"/>
    <property type="match status" value="1"/>
</dbReference>
<reference evidence="5 6" key="1">
    <citation type="submission" date="2022-05" db="EMBL/GenBank/DDBJ databases">
        <authorList>
            <consortium name="Genoscope - CEA"/>
            <person name="William W."/>
        </authorList>
    </citation>
    <scope>NUCLEOTIDE SEQUENCE [LARGE SCALE GENOMIC DNA]</scope>
</reference>
<evidence type="ECO:0000256" key="4">
    <source>
        <dbReference type="ARBA" id="ARBA00048098"/>
    </source>
</evidence>
<dbReference type="InterPro" id="IPR001806">
    <property type="entry name" value="Small_GTPase"/>
</dbReference>
<dbReference type="InterPro" id="IPR051065">
    <property type="entry name" value="Ras-related_GTPase"/>
</dbReference>
<keyword evidence="6" id="KW-1185">Reference proteome</keyword>
<dbReference type="SMART" id="SM00174">
    <property type="entry name" value="RHO"/>
    <property type="match status" value="1"/>
</dbReference>
<dbReference type="InterPro" id="IPR027417">
    <property type="entry name" value="P-loop_NTPase"/>
</dbReference>
<accession>A0ABN8MHH2</accession>
<evidence type="ECO:0000256" key="3">
    <source>
        <dbReference type="ARBA" id="ARBA00022801"/>
    </source>
</evidence>
<organism evidence="5 6">
    <name type="scientific">Porites evermanni</name>
    <dbReference type="NCBI Taxonomy" id="104178"/>
    <lineage>
        <taxon>Eukaryota</taxon>
        <taxon>Metazoa</taxon>
        <taxon>Cnidaria</taxon>
        <taxon>Anthozoa</taxon>
        <taxon>Hexacorallia</taxon>
        <taxon>Scleractinia</taxon>
        <taxon>Fungiina</taxon>
        <taxon>Poritidae</taxon>
        <taxon>Porites</taxon>
    </lineage>
</organism>